<dbReference type="AlphaFoldDB" id="A0A9J9UAA7"/>
<sequence length="102" mass="10697">MRPTQPLWRYRLAVASRTLAAVAGGYALTAAFTAAAALALAQRSTRVDAVLAATLLAWLVYALAIAWVFFARTAWQAWGGVLGPAMLLGLAAQVPQWLAGAA</sequence>
<dbReference type="InterPro" id="IPR022109">
    <property type="entry name" value="DUF3649"/>
</dbReference>
<reference evidence="2 3" key="1">
    <citation type="journal article" date="2010" name="J. Bacteriol.">
        <title>Completed genome sequence of the anaerobic iron-oxidizing bacterium Acidovorax ebreus strain TPSY.</title>
        <authorList>
            <person name="Byrne-Bailey K.G."/>
            <person name="Weber K.A."/>
            <person name="Chair A.H."/>
            <person name="Bose S."/>
            <person name="Knox T."/>
            <person name="Spanbauer T.L."/>
            <person name="Chertkov O."/>
            <person name="Coates J.D."/>
        </authorList>
    </citation>
    <scope>NUCLEOTIDE SEQUENCE [LARGE SCALE GENOMIC DNA]</scope>
    <source>
        <strain evidence="2 3">TPSY</strain>
    </source>
</reference>
<dbReference type="EMBL" id="CP001392">
    <property type="protein sequence ID" value="ACM32428.1"/>
    <property type="molecule type" value="Genomic_DNA"/>
</dbReference>
<keyword evidence="3" id="KW-1185">Reference proteome</keyword>
<organism evidence="2 3">
    <name type="scientific">Acidovorax ebreus (strain TPSY)</name>
    <name type="common">Diaphorobacter sp. (strain TPSY)</name>
    <dbReference type="NCBI Taxonomy" id="535289"/>
    <lineage>
        <taxon>Bacteria</taxon>
        <taxon>Pseudomonadati</taxon>
        <taxon>Pseudomonadota</taxon>
        <taxon>Betaproteobacteria</taxon>
        <taxon>Burkholderiales</taxon>
        <taxon>Comamonadaceae</taxon>
        <taxon>Diaphorobacter</taxon>
    </lineage>
</organism>
<keyword evidence="1" id="KW-1133">Transmembrane helix</keyword>
<accession>A0A9J9UAA7</accession>
<dbReference type="RefSeq" id="WP_015912679.1">
    <property type="nucleotide sequence ID" value="NC_011992.1"/>
</dbReference>
<keyword evidence="1" id="KW-0812">Transmembrane</keyword>
<keyword evidence="1" id="KW-0472">Membrane</keyword>
<proteinExistence type="predicted"/>
<dbReference type="Proteomes" id="UP000000450">
    <property type="component" value="Chromosome"/>
</dbReference>
<protein>
    <submittedName>
        <fullName evidence="2">Iron uptake protein</fullName>
    </submittedName>
</protein>
<feature type="transmembrane region" description="Helical" evidence="1">
    <location>
        <begin position="77"/>
        <end position="98"/>
    </location>
</feature>
<feature type="transmembrane region" description="Helical" evidence="1">
    <location>
        <begin position="51"/>
        <end position="70"/>
    </location>
</feature>
<dbReference type="KEGG" id="dia:Dtpsy_0950"/>
<evidence type="ECO:0000313" key="3">
    <source>
        <dbReference type="Proteomes" id="UP000000450"/>
    </source>
</evidence>
<evidence type="ECO:0000256" key="1">
    <source>
        <dbReference type="SAM" id="Phobius"/>
    </source>
</evidence>
<evidence type="ECO:0000313" key="2">
    <source>
        <dbReference type="EMBL" id="ACM32428.1"/>
    </source>
</evidence>
<gene>
    <name evidence="2" type="ordered locus">Dtpsy_0950</name>
</gene>
<dbReference type="Pfam" id="PF12365">
    <property type="entry name" value="DUF3649"/>
    <property type="match status" value="1"/>
</dbReference>
<name>A0A9J9UAA7_ACIET</name>